<evidence type="ECO:0000313" key="3">
    <source>
        <dbReference type="Proteomes" id="UP000335636"/>
    </source>
</evidence>
<dbReference type="Gene3D" id="1.50.10.10">
    <property type="match status" value="1"/>
</dbReference>
<name>A0A5E4D151_MARMO</name>
<dbReference type="Proteomes" id="UP000335636">
    <property type="component" value="Unassembled WGS sequence"/>
</dbReference>
<dbReference type="InterPro" id="IPR007822">
    <property type="entry name" value="LANC-like"/>
</dbReference>
<keyword evidence="3" id="KW-1185">Reference proteome</keyword>
<dbReference type="PANTHER" id="PTHR12736:SF7">
    <property type="entry name" value="LANC-LIKE PROTEIN 3"/>
    <property type="match status" value="1"/>
</dbReference>
<feature type="compositionally biased region" description="Low complexity" evidence="1">
    <location>
        <begin position="363"/>
        <end position="379"/>
    </location>
</feature>
<dbReference type="GO" id="GO:0005886">
    <property type="term" value="C:plasma membrane"/>
    <property type="evidence" value="ECO:0007669"/>
    <property type="project" value="TreeGrafter"/>
</dbReference>
<evidence type="ECO:0000313" key="2">
    <source>
        <dbReference type="EMBL" id="VTJ87280.1"/>
    </source>
</evidence>
<evidence type="ECO:0008006" key="4">
    <source>
        <dbReference type="Google" id="ProtNLM"/>
    </source>
</evidence>
<protein>
    <recommendedName>
        <fullName evidence="4">LanC like 3</fullName>
    </recommendedName>
</protein>
<dbReference type="AlphaFoldDB" id="A0A5E4D151"/>
<gene>
    <name evidence="2" type="ORF">MONAX_5E037011</name>
</gene>
<dbReference type="GO" id="GO:0005975">
    <property type="term" value="P:carbohydrate metabolic process"/>
    <property type="evidence" value="ECO:0007669"/>
    <property type="project" value="InterPro"/>
</dbReference>
<dbReference type="EMBL" id="CABDUW010002561">
    <property type="protein sequence ID" value="VTJ87280.1"/>
    <property type="molecule type" value="Genomic_DNA"/>
</dbReference>
<accession>A0A5E4D151</accession>
<sequence length="432" mass="45260">MSSSPLPGVLMPSLSVPDRCPARPWPSAGRGGAEGGAGGVARAPRGSCRRSPRPLGEAAELRRRRRGRVWQGRGLWEGGARRASPALARATREPRGSPVPHLAIRSVLLLCARLLLSPPVSPSCSVPAAYIAIRVPQRTGGGARGCRARPQAVPSSILGGTGNSMDTKRCFANRFDDYQGSLLAGQCEEAVAPLVTATIERILQELPPLGGGAEARGATAGASVCQGGLYSGVAGVAYMLYHVSQSPLFTAARERYLRSAKRLIDACARAEEWGEPDADTRAAFLLGGAGVYAVATLVYHALGRSDYVQPLGKFRALCAVCAPVSFLECGSDELFVGRAGYLCAALVLKQKLAQEVRGGPGRGRALATRPALPRRASPDSPTPAAPPRLNVASPQVPLSPAASWGLTVALLSEILKTQNRRDILSFDPAVKS</sequence>
<dbReference type="PRINTS" id="PR01950">
    <property type="entry name" value="LANCSUPER"/>
</dbReference>
<organism evidence="2 3">
    <name type="scientific">Marmota monax</name>
    <name type="common">Woodchuck</name>
    <dbReference type="NCBI Taxonomy" id="9995"/>
    <lineage>
        <taxon>Eukaryota</taxon>
        <taxon>Metazoa</taxon>
        <taxon>Chordata</taxon>
        <taxon>Craniata</taxon>
        <taxon>Vertebrata</taxon>
        <taxon>Euteleostomi</taxon>
        <taxon>Mammalia</taxon>
        <taxon>Eutheria</taxon>
        <taxon>Euarchontoglires</taxon>
        <taxon>Glires</taxon>
        <taxon>Rodentia</taxon>
        <taxon>Sciuromorpha</taxon>
        <taxon>Sciuridae</taxon>
        <taxon>Xerinae</taxon>
        <taxon>Marmotini</taxon>
        <taxon>Marmota</taxon>
    </lineage>
</organism>
<dbReference type="PANTHER" id="PTHR12736">
    <property type="entry name" value="LANC-LIKE PROTEIN"/>
    <property type="match status" value="1"/>
</dbReference>
<feature type="region of interest" description="Disordered" evidence="1">
    <location>
        <begin position="1"/>
        <end position="64"/>
    </location>
</feature>
<feature type="compositionally biased region" description="Gly residues" evidence="1">
    <location>
        <begin position="29"/>
        <end position="39"/>
    </location>
</feature>
<dbReference type="Pfam" id="PF05147">
    <property type="entry name" value="LANC_like"/>
    <property type="match status" value="1"/>
</dbReference>
<reference evidence="2" key="1">
    <citation type="submission" date="2019-04" db="EMBL/GenBank/DDBJ databases">
        <authorList>
            <person name="Alioto T."/>
            <person name="Alioto T."/>
        </authorList>
    </citation>
    <scope>NUCLEOTIDE SEQUENCE [LARGE SCALE GENOMIC DNA]</scope>
</reference>
<dbReference type="SUPFAM" id="SSF158745">
    <property type="entry name" value="LanC-like"/>
    <property type="match status" value="1"/>
</dbReference>
<dbReference type="InterPro" id="IPR012341">
    <property type="entry name" value="6hp_glycosidase-like_sf"/>
</dbReference>
<proteinExistence type="predicted"/>
<evidence type="ECO:0000256" key="1">
    <source>
        <dbReference type="SAM" id="MobiDB-lite"/>
    </source>
</evidence>
<feature type="region of interest" description="Disordered" evidence="1">
    <location>
        <begin position="358"/>
        <end position="392"/>
    </location>
</feature>
<dbReference type="GO" id="GO:0031179">
    <property type="term" value="P:peptide modification"/>
    <property type="evidence" value="ECO:0007669"/>
    <property type="project" value="InterPro"/>
</dbReference>
<comment type="caution">
    <text evidence="2">The sequence shown here is derived from an EMBL/GenBank/DDBJ whole genome shotgun (WGS) entry which is preliminary data.</text>
</comment>